<comment type="caution">
    <text evidence="1">The sequence shown here is derived from an EMBL/GenBank/DDBJ whole genome shotgun (WGS) entry which is preliminary data.</text>
</comment>
<gene>
    <name evidence="1" type="ORF">CWB73_01005</name>
</gene>
<protein>
    <submittedName>
        <fullName evidence="1">Phage tail protein I</fullName>
    </submittedName>
</protein>
<dbReference type="Pfam" id="PF09684">
    <property type="entry name" value="Tail_P2_I"/>
    <property type="match status" value="1"/>
</dbReference>
<organism evidence="1 2">
    <name type="scientific">Pseudoalteromonas phenolica</name>
    <dbReference type="NCBI Taxonomy" id="161398"/>
    <lineage>
        <taxon>Bacteria</taxon>
        <taxon>Pseudomonadati</taxon>
        <taxon>Pseudomonadota</taxon>
        <taxon>Gammaproteobacteria</taxon>
        <taxon>Alteromonadales</taxon>
        <taxon>Pseudoalteromonadaceae</taxon>
        <taxon>Pseudoalteromonas</taxon>
    </lineage>
</organism>
<dbReference type="OrthoDB" id="90759at2"/>
<evidence type="ECO:0000313" key="1">
    <source>
        <dbReference type="EMBL" id="TMP83758.1"/>
    </source>
</evidence>
<reference evidence="1 2" key="1">
    <citation type="submission" date="2017-12" db="EMBL/GenBank/DDBJ databases">
        <authorList>
            <person name="Paulsen S."/>
            <person name="Gram L.K."/>
        </authorList>
    </citation>
    <scope>NUCLEOTIDE SEQUENCE [LARGE SCALE GENOMIC DNA]</scope>
    <source>
        <strain evidence="1 2">S1189</strain>
    </source>
</reference>
<evidence type="ECO:0000313" key="2">
    <source>
        <dbReference type="Proteomes" id="UP000307362"/>
    </source>
</evidence>
<sequence>MRTIDKKKHEIVKISQSIENTVINSVEQFSSSEVIEQNIAHQWDPLRCPVTLLPWLAWSLSVDDWDESWTEETKRAMIANSVKVHKHKGTVGAVKKALSALGLQIDFFEWFEDVDDVYLAPYHSREPNTFIFIAWANETPYTSKSIVLDQTLYDAIYRVTNQTKPQKAHFDFLVGVKMSSAMLAGAISKQSISKRSYAQVLPHAKTRYASNELWIFNGLSKYRMTAFRAYAISSGKKSVTFKNEMMHKFVCRKVIPNIFRQYTQTAKTRKLSLNSTQLKINLVQAKRSRLSVMRLYGEIN</sequence>
<dbReference type="Proteomes" id="UP000307362">
    <property type="component" value="Unassembled WGS sequence"/>
</dbReference>
<reference evidence="2" key="2">
    <citation type="submission" date="2019-06" db="EMBL/GenBank/DDBJ databases">
        <title>Co-occurence of chitin degradation, pigmentation and bioactivity in marine Pseudoalteromonas.</title>
        <authorList>
            <person name="Sonnenschein E.C."/>
            <person name="Bech P.K."/>
        </authorList>
    </citation>
    <scope>NUCLEOTIDE SEQUENCE [LARGE SCALE GENOMIC DNA]</scope>
    <source>
        <strain evidence="2">S1189</strain>
    </source>
</reference>
<dbReference type="RefSeq" id="WP_138566048.1">
    <property type="nucleotide sequence ID" value="NZ_PNCM01000005.1"/>
</dbReference>
<accession>A0A5S3YYF1</accession>
<dbReference type="AlphaFoldDB" id="A0A5S3YYF1"/>
<dbReference type="EMBL" id="PNCM01000005">
    <property type="protein sequence ID" value="TMP83758.1"/>
    <property type="molecule type" value="Genomic_DNA"/>
</dbReference>
<dbReference type="InterPro" id="IPR006521">
    <property type="entry name" value="Tail_protein_I"/>
</dbReference>
<proteinExistence type="predicted"/>
<name>A0A5S3YYF1_9GAMM</name>
<dbReference type="NCBIfam" id="TIGR01634">
    <property type="entry name" value="tail_P2_I"/>
    <property type="match status" value="1"/>
</dbReference>